<comment type="caution">
    <text evidence="12">The sequence shown here is derived from an EMBL/GenBank/DDBJ whole genome shotgun (WGS) entry which is preliminary data.</text>
</comment>
<accession>A0A8J7NQV9</accession>
<evidence type="ECO:0000256" key="8">
    <source>
        <dbReference type="ARBA" id="ARBA00023212"/>
    </source>
</evidence>
<reference evidence="12" key="1">
    <citation type="journal article" date="2021" name="Cell">
        <title>Tracing the genetic footprints of vertebrate landing in non-teleost ray-finned fishes.</title>
        <authorList>
            <person name="Bi X."/>
            <person name="Wang K."/>
            <person name="Yang L."/>
            <person name="Pan H."/>
            <person name="Jiang H."/>
            <person name="Wei Q."/>
            <person name="Fang M."/>
            <person name="Yu H."/>
            <person name="Zhu C."/>
            <person name="Cai Y."/>
            <person name="He Y."/>
            <person name="Gan X."/>
            <person name="Zeng H."/>
            <person name="Yu D."/>
            <person name="Zhu Y."/>
            <person name="Jiang H."/>
            <person name="Qiu Q."/>
            <person name="Yang H."/>
            <person name="Zhang Y.E."/>
            <person name="Wang W."/>
            <person name="Zhu M."/>
            <person name="He S."/>
            <person name="Zhang G."/>
        </authorList>
    </citation>
    <scope>NUCLEOTIDE SEQUENCE</scope>
    <source>
        <strain evidence="12">Allg_001</strain>
    </source>
</reference>
<dbReference type="InterPro" id="IPR026206">
    <property type="entry name" value="HAUS3"/>
</dbReference>
<keyword evidence="6" id="KW-0498">Mitosis</keyword>
<evidence type="ECO:0000256" key="4">
    <source>
        <dbReference type="ARBA" id="ARBA00022618"/>
    </source>
</evidence>
<dbReference type="PANTHER" id="PTHR19378">
    <property type="entry name" value="GOLGIN- RELATED"/>
    <property type="match status" value="1"/>
</dbReference>
<evidence type="ECO:0000256" key="9">
    <source>
        <dbReference type="ARBA" id="ARBA00023306"/>
    </source>
</evidence>
<dbReference type="GO" id="GO:0051301">
    <property type="term" value="P:cell division"/>
    <property type="evidence" value="ECO:0007669"/>
    <property type="project" value="UniProtKB-KW"/>
</dbReference>
<evidence type="ECO:0000259" key="11">
    <source>
        <dbReference type="Pfam" id="PF14932"/>
    </source>
</evidence>
<evidence type="ECO:0000256" key="6">
    <source>
        <dbReference type="ARBA" id="ARBA00022776"/>
    </source>
</evidence>
<dbReference type="GO" id="GO:0005815">
    <property type="term" value="C:microtubule organizing center"/>
    <property type="evidence" value="ECO:0007669"/>
    <property type="project" value="TreeGrafter"/>
</dbReference>
<evidence type="ECO:0000256" key="10">
    <source>
        <dbReference type="SAM" id="Coils"/>
    </source>
</evidence>
<organism evidence="12 13">
    <name type="scientific">Atractosteus spatula</name>
    <name type="common">Alligator gar</name>
    <name type="synonym">Lepisosteus spatula</name>
    <dbReference type="NCBI Taxonomy" id="7917"/>
    <lineage>
        <taxon>Eukaryota</taxon>
        <taxon>Metazoa</taxon>
        <taxon>Chordata</taxon>
        <taxon>Craniata</taxon>
        <taxon>Vertebrata</taxon>
        <taxon>Euteleostomi</taxon>
        <taxon>Actinopterygii</taxon>
        <taxon>Neopterygii</taxon>
        <taxon>Holostei</taxon>
        <taxon>Semionotiformes</taxon>
        <taxon>Lepisosteidae</taxon>
        <taxon>Atractosteus</taxon>
    </lineage>
</organism>
<comment type="similarity">
    <text evidence="2">Belongs to the HAUS3 family.</text>
</comment>
<feature type="non-terminal residue" evidence="12">
    <location>
        <position position="1"/>
    </location>
</feature>
<evidence type="ECO:0000313" key="13">
    <source>
        <dbReference type="Proteomes" id="UP000736164"/>
    </source>
</evidence>
<dbReference type="GO" id="GO:0072686">
    <property type="term" value="C:mitotic spindle"/>
    <property type="evidence" value="ECO:0007669"/>
    <property type="project" value="TreeGrafter"/>
</dbReference>
<keyword evidence="4" id="KW-0132">Cell division</keyword>
<dbReference type="GO" id="GO:0051225">
    <property type="term" value="P:spindle assembly"/>
    <property type="evidence" value="ECO:0007669"/>
    <property type="project" value="InterPro"/>
</dbReference>
<dbReference type="InterPro" id="IPR032733">
    <property type="entry name" value="HAUS3_N"/>
</dbReference>
<dbReference type="AlphaFoldDB" id="A0A8J7NQV9"/>
<proteinExistence type="inferred from homology"/>
<feature type="coiled-coil region" evidence="10">
    <location>
        <begin position="478"/>
        <end position="505"/>
    </location>
</feature>
<evidence type="ECO:0000256" key="3">
    <source>
        <dbReference type="ARBA" id="ARBA00022490"/>
    </source>
</evidence>
<comment type="subcellular location">
    <subcellularLocation>
        <location evidence="1">Cytoplasm</location>
        <location evidence="1">Cytoskeleton</location>
        <location evidence="1">Spindle</location>
    </subcellularLocation>
</comment>
<evidence type="ECO:0000256" key="7">
    <source>
        <dbReference type="ARBA" id="ARBA00023054"/>
    </source>
</evidence>
<dbReference type="Pfam" id="PF14932">
    <property type="entry name" value="HAUS-augmin3"/>
    <property type="match status" value="1"/>
</dbReference>
<dbReference type="EMBL" id="JAAWVO010028679">
    <property type="protein sequence ID" value="MBN3316329.1"/>
    <property type="molecule type" value="Genomic_DNA"/>
</dbReference>
<dbReference type="GO" id="GO:0005874">
    <property type="term" value="C:microtubule"/>
    <property type="evidence" value="ECO:0007669"/>
    <property type="project" value="UniProtKB-KW"/>
</dbReference>
<keyword evidence="8" id="KW-0206">Cytoskeleton</keyword>
<feature type="non-terminal residue" evidence="12">
    <location>
        <position position="613"/>
    </location>
</feature>
<dbReference type="PRINTS" id="PR02089">
    <property type="entry name" value="HAUSAUGMINL3"/>
</dbReference>
<keyword evidence="13" id="KW-1185">Reference proteome</keyword>
<dbReference type="GO" id="GO:0031023">
    <property type="term" value="P:microtubule organizing center organization"/>
    <property type="evidence" value="ECO:0007669"/>
    <property type="project" value="TreeGrafter"/>
</dbReference>
<feature type="domain" description="HAUS augmin-like complex subunit 3 N-terminal" evidence="11">
    <location>
        <begin position="29"/>
        <end position="290"/>
    </location>
</feature>
<protein>
    <submittedName>
        <fullName evidence="12">HAUS3 protein</fullName>
    </submittedName>
</protein>
<feature type="coiled-coil region" evidence="10">
    <location>
        <begin position="148"/>
        <end position="175"/>
    </location>
</feature>
<keyword evidence="9" id="KW-0131">Cell cycle</keyword>
<keyword evidence="3" id="KW-0963">Cytoplasm</keyword>
<dbReference type="Proteomes" id="UP000736164">
    <property type="component" value="Unassembled WGS sequence"/>
</dbReference>
<evidence type="ECO:0000256" key="5">
    <source>
        <dbReference type="ARBA" id="ARBA00022701"/>
    </source>
</evidence>
<gene>
    <name evidence="12" type="primary">Haus3</name>
    <name evidence="12" type="ORF">GTO95_0007291</name>
</gene>
<dbReference type="PANTHER" id="PTHR19378:SF0">
    <property type="entry name" value="HAUS AUGMIN-LIKE COMPLEX SUBUNIT 3"/>
    <property type="match status" value="1"/>
</dbReference>
<sequence>MNGGSQFVENLKKLNYPKVSRLKGEDFDWLFETPEHKQFLRWFCAHAHKRNVLSAEEVEAFATLEASGKAILDEAALAKVLKTCRGAAEPGGDPASLRDLDPAQLEEELQALRREKRLKLQRRSQLQVMAAGAAGAAYRLGAQREEASAALKETLESLGAENAKMNRELQLLVEEAKQLTAFFSAGPGQAAGASPSGPPVFLSQLALEPYLHQEELNTKALALYTQKQFFRGISDLVESSNEENFQLLDLSGSSERGEDNKVQQGRRKEMAKLQCTHVMAQHQLIQARAKEESTRAGLQWIRDNLHSTSKAKPSSSASVLQVRAAGLWQELEGVRAQATALLRERIPAALRASTQLLYMPVVRGDLDLQIARQDYYTSRQDEVCRHLLRQKASFELLQLACELELRKGRQLDRQLGDLTRRLESSRKELERRLEVFSQPALSVGAKPRNIIDSRDTACSRLYQVLEGAAGQEQPIRTYGGLEQAARALRQELRAAREAVAGAAEEQQRCLAGVEADCELLRSTNYCGLKQLVLTPQELGESLLQLESQLNTLNQLMQEISSDVKAKKTLLERRKLQRLERDLYVYFFQDEDLLRSIVKELENKVKAVAGAQGD</sequence>
<keyword evidence="5" id="KW-0493">Microtubule</keyword>
<name>A0A8J7NQV9_ATRSP</name>
<evidence type="ECO:0000313" key="12">
    <source>
        <dbReference type="EMBL" id="MBN3316329.1"/>
    </source>
</evidence>
<evidence type="ECO:0000256" key="2">
    <source>
        <dbReference type="ARBA" id="ARBA00009645"/>
    </source>
</evidence>
<evidence type="ECO:0000256" key="1">
    <source>
        <dbReference type="ARBA" id="ARBA00004186"/>
    </source>
</evidence>
<dbReference type="GO" id="GO:0070652">
    <property type="term" value="C:HAUS complex"/>
    <property type="evidence" value="ECO:0007669"/>
    <property type="project" value="InterPro"/>
</dbReference>
<keyword evidence="7 10" id="KW-0175">Coiled coil</keyword>